<dbReference type="InterPro" id="IPR027469">
    <property type="entry name" value="Cation_efflux_TMD_sf"/>
</dbReference>
<dbReference type="AlphaFoldDB" id="A0A5C6CGI5"/>
<comment type="caution">
    <text evidence="8">The sequence shown here is derived from an EMBL/GenBank/DDBJ whole genome shotgun (WGS) entry which is preliminary data.</text>
</comment>
<keyword evidence="4 6" id="KW-1133">Transmembrane helix</keyword>
<evidence type="ECO:0000313" key="8">
    <source>
        <dbReference type="EMBL" id="TWU21849.1"/>
    </source>
</evidence>
<dbReference type="InterPro" id="IPR058533">
    <property type="entry name" value="Cation_efflux_TM"/>
</dbReference>
<proteinExistence type="predicted"/>
<feature type="transmembrane region" description="Helical" evidence="6">
    <location>
        <begin position="187"/>
        <end position="205"/>
    </location>
</feature>
<dbReference type="PANTHER" id="PTHR43840:SF15">
    <property type="entry name" value="MITOCHONDRIAL METAL TRANSPORTER 1-RELATED"/>
    <property type="match status" value="1"/>
</dbReference>
<dbReference type="PANTHER" id="PTHR43840">
    <property type="entry name" value="MITOCHONDRIAL METAL TRANSPORTER 1-RELATED"/>
    <property type="match status" value="1"/>
</dbReference>
<protein>
    <submittedName>
        <fullName evidence="8">Ferrous iron efflux protein F</fullName>
    </submittedName>
</protein>
<dbReference type="SUPFAM" id="SSF161111">
    <property type="entry name" value="Cation efflux protein transmembrane domain-like"/>
    <property type="match status" value="1"/>
</dbReference>
<reference evidence="8 9" key="1">
    <citation type="submission" date="2019-02" db="EMBL/GenBank/DDBJ databases">
        <title>Deep-cultivation of Planctomycetes and their phenomic and genomic characterization uncovers novel biology.</title>
        <authorList>
            <person name="Wiegand S."/>
            <person name="Jogler M."/>
            <person name="Boedeker C."/>
            <person name="Pinto D."/>
            <person name="Vollmers J."/>
            <person name="Rivas-Marin E."/>
            <person name="Kohn T."/>
            <person name="Peeters S.H."/>
            <person name="Heuer A."/>
            <person name="Rast P."/>
            <person name="Oberbeckmann S."/>
            <person name="Bunk B."/>
            <person name="Jeske O."/>
            <person name="Meyerdierks A."/>
            <person name="Storesund J.E."/>
            <person name="Kallscheuer N."/>
            <person name="Luecker S."/>
            <person name="Lage O.M."/>
            <person name="Pohl T."/>
            <person name="Merkel B.J."/>
            <person name="Hornburger P."/>
            <person name="Mueller R.-W."/>
            <person name="Bruemmer F."/>
            <person name="Labrenz M."/>
            <person name="Spormann A.M."/>
            <person name="Op Den Camp H."/>
            <person name="Overmann J."/>
            <person name="Amann R."/>
            <person name="Jetten M.S.M."/>
            <person name="Mascher T."/>
            <person name="Medema M.H."/>
            <person name="Devos D.P."/>
            <person name="Kaster A.-K."/>
            <person name="Ovreas L."/>
            <person name="Rohde M."/>
            <person name="Galperin M.Y."/>
            <person name="Jogler C."/>
        </authorList>
    </citation>
    <scope>NUCLEOTIDE SEQUENCE [LARGE SCALE GENOMIC DNA]</scope>
    <source>
        <strain evidence="8 9">Pla144</strain>
    </source>
</reference>
<dbReference type="GO" id="GO:0006882">
    <property type="term" value="P:intracellular zinc ion homeostasis"/>
    <property type="evidence" value="ECO:0007669"/>
    <property type="project" value="TreeGrafter"/>
</dbReference>
<evidence type="ECO:0000313" key="9">
    <source>
        <dbReference type="Proteomes" id="UP000318437"/>
    </source>
</evidence>
<keyword evidence="9" id="KW-1185">Reference proteome</keyword>
<dbReference type="GO" id="GO:0015086">
    <property type="term" value="F:cadmium ion transmembrane transporter activity"/>
    <property type="evidence" value="ECO:0007669"/>
    <property type="project" value="TreeGrafter"/>
</dbReference>
<dbReference type="RefSeq" id="WP_146452790.1">
    <property type="nucleotide sequence ID" value="NZ_SJPS01000009.1"/>
</dbReference>
<evidence type="ECO:0000259" key="7">
    <source>
        <dbReference type="Pfam" id="PF01545"/>
    </source>
</evidence>
<dbReference type="InterPro" id="IPR050291">
    <property type="entry name" value="CDF_Transporter"/>
</dbReference>
<gene>
    <name evidence="8" type="ORF">Pla144_45450</name>
</gene>
<dbReference type="Proteomes" id="UP000318437">
    <property type="component" value="Unassembled WGS sequence"/>
</dbReference>
<feature type="domain" description="Cation efflux protein transmembrane" evidence="7">
    <location>
        <begin position="12"/>
        <end position="212"/>
    </location>
</feature>
<evidence type="ECO:0000256" key="1">
    <source>
        <dbReference type="ARBA" id="ARBA00004141"/>
    </source>
</evidence>
<dbReference type="Pfam" id="PF01545">
    <property type="entry name" value="Cation_efflux"/>
    <property type="match status" value="1"/>
</dbReference>
<accession>A0A5C6CGI5</accession>
<keyword evidence="5 6" id="KW-0472">Membrane</keyword>
<keyword evidence="2" id="KW-0813">Transport</keyword>
<dbReference type="GO" id="GO:0015093">
    <property type="term" value="F:ferrous iron transmembrane transporter activity"/>
    <property type="evidence" value="ECO:0007669"/>
    <property type="project" value="TreeGrafter"/>
</dbReference>
<dbReference type="GO" id="GO:0005886">
    <property type="term" value="C:plasma membrane"/>
    <property type="evidence" value="ECO:0007669"/>
    <property type="project" value="TreeGrafter"/>
</dbReference>
<comment type="subcellular location">
    <subcellularLocation>
        <location evidence="1">Membrane</location>
        <topology evidence="1">Multi-pass membrane protein</topology>
    </subcellularLocation>
</comment>
<evidence type="ECO:0000256" key="4">
    <source>
        <dbReference type="ARBA" id="ARBA00022989"/>
    </source>
</evidence>
<dbReference type="Gene3D" id="1.20.1510.10">
    <property type="entry name" value="Cation efflux protein transmembrane domain"/>
    <property type="match status" value="1"/>
</dbReference>
<keyword evidence="3 6" id="KW-0812">Transmembrane</keyword>
<name>A0A5C6CGI5_9BACT</name>
<dbReference type="EMBL" id="SJPS01000009">
    <property type="protein sequence ID" value="TWU21849.1"/>
    <property type="molecule type" value="Genomic_DNA"/>
</dbReference>
<organism evidence="8 9">
    <name type="scientific">Bythopirellula polymerisocia</name>
    <dbReference type="NCBI Taxonomy" id="2528003"/>
    <lineage>
        <taxon>Bacteria</taxon>
        <taxon>Pseudomonadati</taxon>
        <taxon>Planctomycetota</taxon>
        <taxon>Planctomycetia</taxon>
        <taxon>Pirellulales</taxon>
        <taxon>Lacipirellulaceae</taxon>
        <taxon>Bythopirellula</taxon>
    </lineage>
</organism>
<evidence type="ECO:0000256" key="3">
    <source>
        <dbReference type="ARBA" id="ARBA00022692"/>
    </source>
</evidence>
<evidence type="ECO:0000256" key="6">
    <source>
        <dbReference type="SAM" id="Phobius"/>
    </source>
</evidence>
<feature type="transmembrane region" description="Helical" evidence="6">
    <location>
        <begin position="38"/>
        <end position="59"/>
    </location>
</feature>
<feature type="transmembrane region" description="Helical" evidence="6">
    <location>
        <begin position="113"/>
        <end position="132"/>
    </location>
</feature>
<dbReference type="GO" id="GO:0015341">
    <property type="term" value="F:zinc efflux antiporter activity"/>
    <property type="evidence" value="ECO:0007669"/>
    <property type="project" value="TreeGrafter"/>
</dbReference>
<sequence>MSDTHNLEQRGLWLSVAGALFMAALGIGFAIVTSSDAVLLDGLFSLVGCVVGLMALRVASLVKRPDDDLFHFGYAAYEPMLNLTKGLLMGFVSLFALVSSVADAIQGGRDVNVGWALFYAVIAAAGCFAIALTQHRLAIKIRSPLIEVDAKNWLVDGVLSVAVAVAFLVAILLSGTRLSPLLPYTDSTVVIILVLVSFPIPAKIIRDNWNQLIGRAPDEAHQMRVRELIASALRLEVVADTKIRMQQVGRFTYVQLYVVCHSDPEGGILSLDRFRDNVAKALAGEFSHLAMDIIFTRDPRWVAESVGSSEMCLMYEDD</sequence>
<feature type="transmembrane region" description="Helical" evidence="6">
    <location>
        <begin position="153"/>
        <end position="175"/>
    </location>
</feature>
<feature type="transmembrane region" description="Helical" evidence="6">
    <location>
        <begin position="12"/>
        <end position="32"/>
    </location>
</feature>
<evidence type="ECO:0000256" key="2">
    <source>
        <dbReference type="ARBA" id="ARBA00022448"/>
    </source>
</evidence>
<evidence type="ECO:0000256" key="5">
    <source>
        <dbReference type="ARBA" id="ARBA00023136"/>
    </source>
</evidence>
<dbReference type="OrthoDB" id="268546at2"/>
<feature type="transmembrane region" description="Helical" evidence="6">
    <location>
        <begin position="80"/>
        <end position="101"/>
    </location>
</feature>